<reference evidence="2" key="1">
    <citation type="journal article" date="2023" name="Front. Plant Sci.">
        <title>Chromosomal-level genome assembly of Melastoma candidum provides insights into trichome evolution.</title>
        <authorList>
            <person name="Zhong Y."/>
            <person name="Wu W."/>
            <person name="Sun C."/>
            <person name="Zou P."/>
            <person name="Liu Y."/>
            <person name="Dai S."/>
            <person name="Zhou R."/>
        </authorList>
    </citation>
    <scope>NUCLEOTIDE SEQUENCE [LARGE SCALE GENOMIC DNA]</scope>
</reference>
<proteinExistence type="predicted"/>
<keyword evidence="2" id="KW-1185">Reference proteome</keyword>
<name>A0ACB9KZP5_9MYRT</name>
<accession>A0ACB9KZP5</accession>
<comment type="caution">
    <text evidence="1">The sequence shown here is derived from an EMBL/GenBank/DDBJ whole genome shotgun (WGS) entry which is preliminary data.</text>
</comment>
<protein>
    <submittedName>
        <fullName evidence="1">Uncharacterized protein</fullName>
    </submittedName>
</protein>
<evidence type="ECO:0000313" key="1">
    <source>
        <dbReference type="EMBL" id="KAI4303011.1"/>
    </source>
</evidence>
<dbReference type="EMBL" id="CM042891">
    <property type="protein sequence ID" value="KAI4303011.1"/>
    <property type="molecule type" value="Genomic_DNA"/>
</dbReference>
<dbReference type="Proteomes" id="UP001057402">
    <property type="component" value="Chromosome 12"/>
</dbReference>
<gene>
    <name evidence="1" type="ORF">MLD38_038692</name>
</gene>
<organism evidence="1 2">
    <name type="scientific">Melastoma candidum</name>
    <dbReference type="NCBI Taxonomy" id="119954"/>
    <lineage>
        <taxon>Eukaryota</taxon>
        <taxon>Viridiplantae</taxon>
        <taxon>Streptophyta</taxon>
        <taxon>Embryophyta</taxon>
        <taxon>Tracheophyta</taxon>
        <taxon>Spermatophyta</taxon>
        <taxon>Magnoliopsida</taxon>
        <taxon>eudicotyledons</taxon>
        <taxon>Gunneridae</taxon>
        <taxon>Pentapetalae</taxon>
        <taxon>rosids</taxon>
        <taxon>malvids</taxon>
        <taxon>Myrtales</taxon>
        <taxon>Melastomataceae</taxon>
        <taxon>Melastomatoideae</taxon>
        <taxon>Melastomateae</taxon>
        <taxon>Melastoma</taxon>
    </lineage>
</organism>
<evidence type="ECO:0000313" key="2">
    <source>
        <dbReference type="Proteomes" id="UP001057402"/>
    </source>
</evidence>
<sequence>MQPLEFQPSFVGSNSTLLNDFKQFESMRSTGATSLSISSPSSSEDGISMSLGTGSSNRAVPNGYTMPQSGVRVFTFAELKAATKNFRPTSELGEGGFGKVYKGYLNDTGQSNGRRGSAIAIKKLNPKSLQGFQEWKAEVNFLGSLTHPNIVRLLGYCAEDNELLLVYEFMPKGTLKNHLFGRRSKTKPLSWVTRLNIARGAAKGLAFLHGLNNPIICRDFKPSNILLDSHYNAKISDFGLAKDGPAPGQTHVTTRVMGTFGYAAPEYIVTGHLYVKSDVYGYGVVLVELLTGRRAYDSNLPAHERYLVEWVKPYLSKRKLTRVMDPRLEDQYPFRAALEVASLASRCLQSDPRSRPSIAEVVETLERISTD</sequence>